<evidence type="ECO:0000313" key="2">
    <source>
        <dbReference type="Proteomes" id="UP000318126"/>
    </source>
</evidence>
<dbReference type="EMBL" id="VKGK01000001">
    <property type="protein sequence ID" value="TRY16401.1"/>
    <property type="molecule type" value="Genomic_DNA"/>
</dbReference>
<reference evidence="2" key="1">
    <citation type="submission" date="2019-07" db="EMBL/GenBank/DDBJ databases">
        <title>Shewanella sp. YLB-08 draft genomic sequence.</title>
        <authorList>
            <person name="Yu L."/>
        </authorList>
    </citation>
    <scope>NUCLEOTIDE SEQUENCE [LARGE SCALE GENOMIC DNA]</scope>
    <source>
        <strain evidence="2">JCM 20706</strain>
    </source>
</reference>
<protein>
    <submittedName>
        <fullName evidence="1">Uncharacterized protein</fullName>
    </submittedName>
</protein>
<dbReference type="Proteomes" id="UP000318126">
    <property type="component" value="Unassembled WGS sequence"/>
</dbReference>
<dbReference type="AlphaFoldDB" id="A0A553JVD1"/>
<dbReference type="OrthoDB" id="6388959at2"/>
<name>A0A553JVD1_SHEHA</name>
<keyword evidence="2" id="KW-1185">Reference proteome</keyword>
<sequence length="120" mass="12318">MVGNIGTAVLLNDPSHLMSPPAKSAEVVSPKPANMVSTKVELSPAGISLSQKEASGVQAGNQLISKQGDTEKSDGIKSFAYGALGMDHPDKVGEEEDDSYTAGQFLKAAATVGSVIALFI</sequence>
<proteinExistence type="predicted"/>
<evidence type="ECO:0000313" key="1">
    <source>
        <dbReference type="EMBL" id="TRY16401.1"/>
    </source>
</evidence>
<organism evidence="1 2">
    <name type="scientific">Shewanella hanedai</name>
    <name type="common">Alteromonas hanedai</name>
    <dbReference type="NCBI Taxonomy" id="25"/>
    <lineage>
        <taxon>Bacteria</taxon>
        <taxon>Pseudomonadati</taxon>
        <taxon>Pseudomonadota</taxon>
        <taxon>Gammaproteobacteria</taxon>
        <taxon>Alteromonadales</taxon>
        <taxon>Shewanellaceae</taxon>
        <taxon>Shewanella</taxon>
    </lineage>
</organism>
<comment type="caution">
    <text evidence="1">The sequence shown here is derived from an EMBL/GenBank/DDBJ whole genome shotgun (WGS) entry which is preliminary data.</text>
</comment>
<gene>
    <name evidence="1" type="ORF">FN961_01275</name>
</gene>
<accession>A0A553JVD1</accession>